<dbReference type="Proteomes" id="UP000245124">
    <property type="component" value="Unassembled WGS sequence"/>
</dbReference>
<accession>A0A2R5G182</accession>
<evidence type="ECO:0000313" key="2">
    <source>
        <dbReference type="Proteomes" id="UP000245124"/>
    </source>
</evidence>
<evidence type="ECO:0000313" key="1">
    <source>
        <dbReference type="EMBL" id="GBG21634.1"/>
    </source>
</evidence>
<gene>
    <name evidence="1" type="ORF">NIES4072_53220</name>
</gene>
<proteinExistence type="predicted"/>
<comment type="caution">
    <text evidence="1">The sequence shown here is derived from an EMBL/GenBank/DDBJ whole genome shotgun (WGS) entry which is preliminary data.</text>
</comment>
<dbReference type="EMBL" id="BDUD01000001">
    <property type="protein sequence ID" value="GBG21634.1"/>
    <property type="molecule type" value="Genomic_DNA"/>
</dbReference>
<protein>
    <submittedName>
        <fullName evidence="1">Uncharacterized protein</fullName>
    </submittedName>
</protein>
<sequence length="44" mass="5247">MQIQMLQLLQINQPWSLVEAVMKNWRLLKAEIIANLVHQMVLNF</sequence>
<reference evidence="1 2" key="1">
    <citation type="submission" date="2017-06" db="EMBL/GenBank/DDBJ databases">
        <title>Genome sequencing of cyanobaciteial culture collection at National Institute for Environmental Studies (NIES).</title>
        <authorList>
            <person name="Hirose Y."/>
            <person name="Shimura Y."/>
            <person name="Fujisawa T."/>
            <person name="Nakamura Y."/>
            <person name="Kawachi M."/>
        </authorList>
    </citation>
    <scope>NUCLEOTIDE SEQUENCE [LARGE SCALE GENOMIC DNA]</scope>
    <source>
        <strain evidence="1 2">NIES-4072</strain>
    </source>
</reference>
<dbReference type="AlphaFoldDB" id="A0A2R5G182"/>
<keyword evidence="2" id="KW-1185">Reference proteome</keyword>
<organism evidence="1 2">
    <name type="scientific">Nostoc commune NIES-4072</name>
    <dbReference type="NCBI Taxonomy" id="2005467"/>
    <lineage>
        <taxon>Bacteria</taxon>
        <taxon>Bacillati</taxon>
        <taxon>Cyanobacteriota</taxon>
        <taxon>Cyanophyceae</taxon>
        <taxon>Nostocales</taxon>
        <taxon>Nostocaceae</taxon>
        <taxon>Nostoc</taxon>
    </lineage>
</organism>
<name>A0A2R5G182_NOSCO</name>